<accession>A0ACB9E340</accession>
<protein>
    <submittedName>
        <fullName evidence="1">Uncharacterized protein</fullName>
    </submittedName>
</protein>
<dbReference type="EMBL" id="CM042012">
    <property type="protein sequence ID" value="KAI3752892.1"/>
    <property type="molecule type" value="Genomic_DNA"/>
</dbReference>
<reference evidence="2" key="1">
    <citation type="journal article" date="2022" name="Mol. Ecol. Resour.">
        <title>The genomes of chicory, endive, great burdock and yacon provide insights into Asteraceae palaeo-polyploidization history and plant inulin production.</title>
        <authorList>
            <person name="Fan W."/>
            <person name="Wang S."/>
            <person name="Wang H."/>
            <person name="Wang A."/>
            <person name="Jiang F."/>
            <person name="Liu H."/>
            <person name="Zhao H."/>
            <person name="Xu D."/>
            <person name="Zhang Y."/>
        </authorList>
    </citation>
    <scope>NUCLEOTIDE SEQUENCE [LARGE SCALE GENOMIC DNA]</scope>
    <source>
        <strain evidence="2">cv. Punajuju</strain>
    </source>
</reference>
<reference evidence="1 2" key="2">
    <citation type="journal article" date="2022" name="Mol. Ecol. Resour.">
        <title>The genomes of chicory, endive, great burdock and yacon provide insights into Asteraceae paleo-polyploidization history and plant inulin production.</title>
        <authorList>
            <person name="Fan W."/>
            <person name="Wang S."/>
            <person name="Wang H."/>
            <person name="Wang A."/>
            <person name="Jiang F."/>
            <person name="Liu H."/>
            <person name="Zhao H."/>
            <person name="Xu D."/>
            <person name="Zhang Y."/>
        </authorList>
    </citation>
    <scope>NUCLEOTIDE SEQUENCE [LARGE SCALE GENOMIC DNA]</scope>
    <source>
        <strain evidence="2">cv. Punajuju</strain>
        <tissue evidence="1">Leaves</tissue>
    </source>
</reference>
<gene>
    <name evidence="1" type="ORF">L2E82_24933</name>
</gene>
<keyword evidence="2" id="KW-1185">Reference proteome</keyword>
<sequence length="128" mass="13847">MQKWTPSLSSTPLLHYWSPKMVIGSPPLIASFSSHSATAPFSLKLQLSLSRYLHFLVLILDLSDSFSRFTGKQSSTGGGDRRGVLPYPSCSFLSALIMAGSPCFPNTLSLETFGVTRKVIAAYTASNV</sequence>
<dbReference type="Proteomes" id="UP001055811">
    <property type="component" value="Linkage Group LG04"/>
</dbReference>
<name>A0ACB9E340_CICIN</name>
<comment type="caution">
    <text evidence="1">The sequence shown here is derived from an EMBL/GenBank/DDBJ whole genome shotgun (WGS) entry which is preliminary data.</text>
</comment>
<organism evidence="1 2">
    <name type="scientific">Cichorium intybus</name>
    <name type="common">Chicory</name>
    <dbReference type="NCBI Taxonomy" id="13427"/>
    <lineage>
        <taxon>Eukaryota</taxon>
        <taxon>Viridiplantae</taxon>
        <taxon>Streptophyta</taxon>
        <taxon>Embryophyta</taxon>
        <taxon>Tracheophyta</taxon>
        <taxon>Spermatophyta</taxon>
        <taxon>Magnoliopsida</taxon>
        <taxon>eudicotyledons</taxon>
        <taxon>Gunneridae</taxon>
        <taxon>Pentapetalae</taxon>
        <taxon>asterids</taxon>
        <taxon>campanulids</taxon>
        <taxon>Asterales</taxon>
        <taxon>Asteraceae</taxon>
        <taxon>Cichorioideae</taxon>
        <taxon>Cichorieae</taxon>
        <taxon>Cichoriinae</taxon>
        <taxon>Cichorium</taxon>
    </lineage>
</organism>
<proteinExistence type="predicted"/>
<evidence type="ECO:0000313" key="1">
    <source>
        <dbReference type="EMBL" id="KAI3752892.1"/>
    </source>
</evidence>
<evidence type="ECO:0000313" key="2">
    <source>
        <dbReference type="Proteomes" id="UP001055811"/>
    </source>
</evidence>